<accession>A0AAU9TFS5</accession>
<name>A0AAU9TFS5_EUPED</name>
<evidence type="ECO:0000256" key="1">
    <source>
        <dbReference type="SAM" id="SignalP"/>
    </source>
</evidence>
<comment type="caution">
    <text evidence="2">The sequence shown here is derived from an EMBL/GenBank/DDBJ whole genome shotgun (WGS) entry which is preliminary data.</text>
</comment>
<evidence type="ECO:0008006" key="4">
    <source>
        <dbReference type="Google" id="ProtNLM"/>
    </source>
</evidence>
<sequence length="485" mass="55045">MFAFKILSVLLGLQIVMALDFDDLYEDSDIEYYEDYYESTADENDNESSNRAKRYQEKAFAVKTLSPEEIQDVRGALQQLLPNVGNENPFTPYSTELTKTLEETNSSTTYSYTYLTTLNATITDNEITTYPANAFARLTTEDHFKIATKQTKRKPYPKRTRHNFKVKAKNNHALKLKQLNNILRQPTTTNAATLNGTENVNATNVTTTTTIRTRSRELDIPRLMAIIADLASEFETNLTRKLNETLFNMSIPTCTTPTTEPPVTDEYDANYTGATIAKCFVCGLDVPRVPQHAHCADAFAGDFLPLVPVDPSAKGRISTFRKYCKYSKIRGYRTNHTHPRNIYGRWTGGCAVRWIDLSGIYTQRTCRNRLQPTMGKHFASKRMAKLERSLWNVENGCIISPMATLVPLSRGISLYARFHACVCTGNWCNTAIVGQQWTLSCLILFVICLAYIQVQNNYINVVKINLQSHMRCSVHRKPKMDVHSP</sequence>
<organism evidence="2 3">
    <name type="scientific">Euphydryas editha</name>
    <name type="common">Edith's checkerspot</name>
    <dbReference type="NCBI Taxonomy" id="104508"/>
    <lineage>
        <taxon>Eukaryota</taxon>
        <taxon>Metazoa</taxon>
        <taxon>Ecdysozoa</taxon>
        <taxon>Arthropoda</taxon>
        <taxon>Hexapoda</taxon>
        <taxon>Insecta</taxon>
        <taxon>Pterygota</taxon>
        <taxon>Neoptera</taxon>
        <taxon>Endopterygota</taxon>
        <taxon>Lepidoptera</taxon>
        <taxon>Glossata</taxon>
        <taxon>Ditrysia</taxon>
        <taxon>Papilionoidea</taxon>
        <taxon>Nymphalidae</taxon>
        <taxon>Nymphalinae</taxon>
        <taxon>Euphydryas</taxon>
    </lineage>
</organism>
<keyword evidence="3" id="KW-1185">Reference proteome</keyword>
<dbReference type="AlphaFoldDB" id="A0AAU9TFS5"/>
<evidence type="ECO:0000313" key="2">
    <source>
        <dbReference type="EMBL" id="CAH2084315.1"/>
    </source>
</evidence>
<protein>
    <recommendedName>
        <fullName evidence="4">Protein Wnt</fullName>
    </recommendedName>
</protein>
<evidence type="ECO:0000313" key="3">
    <source>
        <dbReference type="Proteomes" id="UP001153954"/>
    </source>
</evidence>
<gene>
    <name evidence="2" type="ORF">EEDITHA_LOCUS894</name>
</gene>
<feature type="signal peptide" evidence="1">
    <location>
        <begin position="1"/>
        <end position="18"/>
    </location>
</feature>
<proteinExistence type="predicted"/>
<keyword evidence="1" id="KW-0732">Signal</keyword>
<dbReference type="EMBL" id="CAKOGL010000002">
    <property type="protein sequence ID" value="CAH2084315.1"/>
    <property type="molecule type" value="Genomic_DNA"/>
</dbReference>
<reference evidence="2" key="1">
    <citation type="submission" date="2022-03" db="EMBL/GenBank/DDBJ databases">
        <authorList>
            <person name="Tunstrom K."/>
        </authorList>
    </citation>
    <scope>NUCLEOTIDE SEQUENCE</scope>
</reference>
<dbReference type="Proteomes" id="UP001153954">
    <property type="component" value="Unassembled WGS sequence"/>
</dbReference>
<feature type="chain" id="PRO_5043370157" description="Protein Wnt" evidence="1">
    <location>
        <begin position="19"/>
        <end position="485"/>
    </location>
</feature>